<dbReference type="CDD" id="cd00165">
    <property type="entry name" value="S4"/>
    <property type="match status" value="1"/>
</dbReference>
<dbReference type="SUPFAM" id="SSF55120">
    <property type="entry name" value="Pseudouridine synthase"/>
    <property type="match status" value="1"/>
</dbReference>
<dbReference type="CDD" id="cd02869">
    <property type="entry name" value="PseudoU_synth_RluA_like"/>
    <property type="match status" value="1"/>
</dbReference>
<dbReference type="InterPro" id="IPR050188">
    <property type="entry name" value="RluA_PseudoU_synthase"/>
</dbReference>
<feature type="domain" description="Pseudouridine synthase RsuA/RluA-like" evidence="5">
    <location>
        <begin position="87"/>
        <end position="240"/>
    </location>
</feature>
<evidence type="ECO:0000256" key="1">
    <source>
        <dbReference type="ARBA" id="ARBA00000073"/>
    </source>
</evidence>
<dbReference type="GO" id="GO:0000455">
    <property type="term" value="P:enzyme-directed rRNA pseudouridine synthesis"/>
    <property type="evidence" value="ECO:0007669"/>
    <property type="project" value="TreeGrafter"/>
</dbReference>
<dbReference type="OrthoDB" id="9807829at2"/>
<evidence type="ECO:0000313" key="6">
    <source>
        <dbReference type="EMBL" id="KRL83542.1"/>
    </source>
</evidence>
<evidence type="ECO:0000313" key="7">
    <source>
        <dbReference type="Proteomes" id="UP000051324"/>
    </source>
</evidence>
<dbReference type="Proteomes" id="UP000051324">
    <property type="component" value="Unassembled WGS sequence"/>
</dbReference>
<dbReference type="InterPro" id="IPR006225">
    <property type="entry name" value="PsdUridine_synth_RluC/D"/>
</dbReference>
<dbReference type="GO" id="GO:0003723">
    <property type="term" value="F:RNA binding"/>
    <property type="evidence" value="ECO:0007669"/>
    <property type="project" value="InterPro"/>
</dbReference>
<feature type="active site" evidence="3">
    <location>
        <position position="137"/>
    </location>
</feature>
<dbReference type="PATRIC" id="fig|1423724.4.peg.835"/>
<organism evidence="6 7">
    <name type="scientific">Ligilactobacillus apodemi DSM 16634 = JCM 16172</name>
    <dbReference type="NCBI Taxonomy" id="1423724"/>
    <lineage>
        <taxon>Bacteria</taxon>
        <taxon>Bacillati</taxon>
        <taxon>Bacillota</taxon>
        <taxon>Bacilli</taxon>
        <taxon>Lactobacillales</taxon>
        <taxon>Lactobacillaceae</taxon>
        <taxon>Ligilactobacillus</taxon>
    </lineage>
</organism>
<comment type="caution">
    <text evidence="6">The sequence shown here is derived from an EMBL/GenBank/DDBJ whole genome shotgun (WGS) entry which is preliminary data.</text>
</comment>
<dbReference type="AlphaFoldDB" id="A0A0R1TQ38"/>
<dbReference type="STRING" id="1423724.FC32_GL000796"/>
<dbReference type="NCBIfam" id="TIGR00005">
    <property type="entry name" value="rluA_subfam"/>
    <property type="match status" value="1"/>
</dbReference>
<evidence type="ECO:0000256" key="4">
    <source>
        <dbReference type="RuleBase" id="RU362028"/>
    </source>
</evidence>
<dbReference type="EC" id="5.4.99.-" evidence="4"/>
<accession>A0A0R1TQ38</accession>
<dbReference type="InterPro" id="IPR006145">
    <property type="entry name" value="PsdUridine_synth_RsuA/RluA"/>
</dbReference>
<dbReference type="EMBL" id="AZFT01000053">
    <property type="protein sequence ID" value="KRL83542.1"/>
    <property type="molecule type" value="Genomic_DNA"/>
</dbReference>
<dbReference type="eggNOG" id="COG0564">
    <property type="taxonomic scope" value="Bacteria"/>
</dbReference>
<dbReference type="InterPro" id="IPR020103">
    <property type="entry name" value="PsdUridine_synth_cat_dom_sf"/>
</dbReference>
<dbReference type="GO" id="GO:0140098">
    <property type="term" value="F:catalytic activity, acting on RNA"/>
    <property type="evidence" value="ECO:0007669"/>
    <property type="project" value="UniProtKB-ARBA"/>
</dbReference>
<comment type="similarity">
    <text evidence="2 4">Belongs to the pseudouridine synthase RluA family.</text>
</comment>
<comment type="function">
    <text evidence="4">Responsible for synthesis of pseudouridine from uracil.</text>
</comment>
<dbReference type="PANTHER" id="PTHR21600">
    <property type="entry name" value="MITOCHONDRIAL RNA PSEUDOURIDINE SYNTHASE"/>
    <property type="match status" value="1"/>
</dbReference>
<evidence type="ECO:0000256" key="3">
    <source>
        <dbReference type="PIRSR" id="PIRSR606225-1"/>
    </source>
</evidence>
<comment type="catalytic activity">
    <reaction evidence="1 4">
        <text>a uridine in RNA = a pseudouridine in RNA</text>
        <dbReference type="Rhea" id="RHEA:48348"/>
        <dbReference type="Rhea" id="RHEA-COMP:12068"/>
        <dbReference type="Rhea" id="RHEA-COMP:12069"/>
        <dbReference type="ChEBI" id="CHEBI:65314"/>
        <dbReference type="ChEBI" id="CHEBI:65315"/>
    </reaction>
</comment>
<dbReference type="InterPro" id="IPR006224">
    <property type="entry name" value="PsdUridine_synth_RluA-like_CS"/>
</dbReference>
<dbReference type="GO" id="GO:0009982">
    <property type="term" value="F:pseudouridine synthase activity"/>
    <property type="evidence" value="ECO:0007669"/>
    <property type="project" value="InterPro"/>
</dbReference>
<gene>
    <name evidence="6" type="ORF">FC32_GL000796</name>
</gene>
<dbReference type="Pfam" id="PF00849">
    <property type="entry name" value="PseudoU_synth_2"/>
    <property type="match status" value="1"/>
</dbReference>
<dbReference type="PROSITE" id="PS01129">
    <property type="entry name" value="PSI_RLU"/>
    <property type="match status" value="1"/>
</dbReference>
<dbReference type="Gene3D" id="3.30.2350.10">
    <property type="entry name" value="Pseudouridine synthase"/>
    <property type="match status" value="1"/>
</dbReference>
<evidence type="ECO:0000256" key="2">
    <source>
        <dbReference type="ARBA" id="ARBA00010876"/>
    </source>
</evidence>
<protein>
    <recommendedName>
        <fullName evidence="4">Pseudouridine synthase</fullName>
        <ecNumber evidence="4">5.4.99.-</ecNumber>
    </recommendedName>
</protein>
<name>A0A0R1TQ38_9LACO</name>
<evidence type="ECO:0000259" key="5">
    <source>
        <dbReference type="Pfam" id="PF00849"/>
    </source>
</evidence>
<reference evidence="6 7" key="1">
    <citation type="journal article" date="2015" name="Genome Announc.">
        <title>Expanding the biotechnology potential of lactobacilli through comparative genomics of 213 strains and associated genera.</title>
        <authorList>
            <person name="Sun Z."/>
            <person name="Harris H.M."/>
            <person name="McCann A."/>
            <person name="Guo C."/>
            <person name="Argimon S."/>
            <person name="Zhang W."/>
            <person name="Yang X."/>
            <person name="Jeffery I.B."/>
            <person name="Cooney J.C."/>
            <person name="Kagawa T.F."/>
            <person name="Liu W."/>
            <person name="Song Y."/>
            <person name="Salvetti E."/>
            <person name="Wrobel A."/>
            <person name="Rasinkangas P."/>
            <person name="Parkhill J."/>
            <person name="Rea M.C."/>
            <person name="O'Sullivan O."/>
            <person name="Ritari J."/>
            <person name="Douillard F.P."/>
            <person name="Paul Ross R."/>
            <person name="Yang R."/>
            <person name="Briner A.E."/>
            <person name="Felis G.E."/>
            <person name="de Vos W.M."/>
            <person name="Barrangou R."/>
            <person name="Klaenhammer T.R."/>
            <person name="Caufield P.W."/>
            <person name="Cui Y."/>
            <person name="Zhang H."/>
            <person name="O'Toole P.W."/>
        </authorList>
    </citation>
    <scope>NUCLEOTIDE SEQUENCE [LARGE SCALE GENOMIC DNA]</scope>
    <source>
        <strain evidence="6 7">DSM 16634</strain>
    </source>
</reference>
<proteinExistence type="inferred from homology"/>
<keyword evidence="7" id="KW-1185">Reference proteome</keyword>
<dbReference type="PANTHER" id="PTHR21600:SF35">
    <property type="entry name" value="PSEUDOURIDINE SYNTHASE"/>
    <property type="match status" value="1"/>
</dbReference>
<sequence length="305" mass="35459">MKIEWIYKEETPCHVKTFLKQKGVSRRLSAKIRHEGGELLVNHASGRIVDKLKQGDVITITLPPEHPRKRQVKPSYVPLDIVYEDDHFLIVNKPAHLTTIPSPLPHQRSDSLVNRIVGYYTLQDYQQSVVHIATRLDRDTTGLVLVAKHRYAHALIDQQQQAHTIKKEYLAFLSGNLTKKHFQVALPIGRKPNSMIERMVTANGQPAKTEYWREQALDKMTIYRILLHTGRTHQIRVHSAFLGHPLVGDQLYGGQKQVPLFRQALHCHRLRFYHPFLEKEIEFVSDIPRDMQEYLQKLEKRDENG</sequence>
<dbReference type="RefSeq" id="WP_025086644.1">
    <property type="nucleotide sequence ID" value="NZ_AZFT01000053.1"/>
</dbReference>
<keyword evidence="4" id="KW-0413">Isomerase</keyword>